<evidence type="ECO:0000313" key="3">
    <source>
        <dbReference type="Proteomes" id="UP000029712"/>
    </source>
</evidence>
<keyword evidence="1" id="KW-1133">Transmembrane helix</keyword>
<evidence type="ECO:0000313" key="2">
    <source>
        <dbReference type="EMBL" id="AYN65688.1"/>
    </source>
</evidence>
<protein>
    <submittedName>
        <fullName evidence="2">Uncharacterized protein</fullName>
    </submittedName>
</protein>
<dbReference type="AlphaFoldDB" id="A0A454CAJ0"/>
<keyword evidence="1" id="KW-0472">Membrane</keyword>
<gene>
    <name evidence="2" type="ORF">KN71_003275</name>
</gene>
<feature type="transmembrane region" description="Helical" evidence="1">
    <location>
        <begin position="6"/>
        <end position="28"/>
    </location>
</feature>
<dbReference type="Proteomes" id="UP000029712">
    <property type="component" value="Chromosome"/>
</dbReference>
<sequence>MKITLPIILVIVGYILITYILTTSILLMKKPQLITKRHTLISQVAIAFIPTLSVYAITSLDNYFILWNQNGYIALSCFFIIFISIAIPTLVFYIILFTHRQRNANKISKEIKQKNLEN</sequence>
<reference evidence="2 3" key="1">
    <citation type="submission" date="2014-08" db="EMBL/GenBank/DDBJ databases">
        <authorList>
            <person name="Kuleshov K."/>
            <person name="Dedkov V."/>
            <person name="Markelov M."/>
            <person name="Pimkina E."/>
        </authorList>
    </citation>
    <scope>NUCLEOTIDE SEQUENCE [LARGE SCALE GENOMIC DNA]</scope>
    <source>
        <strain evidence="3">TOA</strain>
    </source>
</reference>
<accession>A0A454CAJ0</accession>
<organism evidence="2 3">
    <name type="scientific">Metamycoplasma hominis</name>
    <name type="common">Mycoplasma hominis</name>
    <dbReference type="NCBI Taxonomy" id="2098"/>
    <lineage>
        <taxon>Bacteria</taxon>
        <taxon>Bacillati</taxon>
        <taxon>Mycoplasmatota</taxon>
        <taxon>Mycoplasmoidales</taxon>
        <taxon>Metamycoplasmataceae</taxon>
        <taxon>Metamycoplasma</taxon>
    </lineage>
</organism>
<reference evidence="2 3" key="2">
    <citation type="submission" date="2018-10" db="EMBL/GenBank/DDBJ databases">
        <title>Detection and isolation of Mycoplasma hominis as a predominant microorganism from pelvic cavity of patient with salpingitis and tubo-ovarian abscess.</title>
        <authorList>
            <person name="Guschin A.E."/>
            <person name="Khayrullina G.A."/>
            <person name="Rakovskaya I.V."/>
            <person name="Shelenkov A.A."/>
            <person name="Shagin D.A."/>
        </authorList>
    </citation>
    <scope>NUCLEOTIDE SEQUENCE [LARGE SCALE GENOMIC DNA]</scope>
    <source>
        <strain evidence="3">TOA</strain>
    </source>
</reference>
<name>A0A454CAJ0_METHO</name>
<keyword evidence="1" id="KW-0812">Transmembrane</keyword>
<dbReference type="RefSeq" id="WP_012855804.1">
    <property type="nucleotide sequence ID" value="NZ_CP009677.1"/>
</dbReference>
<proteinExistence type="predicted"/>
<feature type="transmembrane region" description="Helical" evidence="1">
    <location>
        <begin position="40"/>
        <end position="60"/>
    </location>
</feature>
<evidence type="ECO:0000256" key="1">
    <source>
        <dbReference type="SAM" id="Phobius"/>
    </source>
</evidence>
<dbReference type="EMBL" id="CP033021">
    <property type="protein sequence ID" value="AYN65688.1"/>
    <property type="molecule type" value="Genomic_DNA"/>
</dbReference>
<feature type="transmembrane region" description="Helical" evidence="1">
    <location>
        <begin position="72"/>
        <end position="96"/>
    </location>
</feature>